<evidence type="ECO:0000256" key="3">
    <source>
        <dbReference type="ARBA" id="ARBA00022989"/>
    </source>
</evidence>
<reference evidence="7" key="1">
    <citation type="submission" date="2022-08" db="UniProtKB">
        <authorList>
            <consortium name="EnsemblMetazoa"/>
        </authorList>
    </citation>
    <scope>IDENTIFICATION</scope>
    <source>
        <strain evidence="7">05x7-T-G4-1.051#20</strain>
    </source>
</reference>
<dbReference type="AlphaFoldDB" id="A0A8W8KIV4"/>
<dbReference type="InterPro" id="IPR052954">
    <property type="entry name" value="GPCR-Ligand_Int"/>
</dbReference>
<feature type="transmembrane region" description="Helical" evidence="5">
    <location>
        <begin position="157"/>
        <end position="174"/>
    </location>
</feature>
<organism evidence="7 8">
    <name type="scientific">Magallana gigas</name>
    <name type="common">Pacific oyster</name>
    <name type="synonym">Crassostrea gigas</name>
    <dbReference type="NCBI Taxonomy" id="29159"/>
    <lineage>
        <taxon>Eukaryota</taxon>
        <taxon>Metazoa</taxon>
        <taxon>Spiralia</taxon>
        <taxon>Lophotrochozoa</taxon>
        <taxon>Mollusca</taxon>
        <taxon>Bivalvia</taxon>
        <taxon>Autobranchia</taxon>
        <taxon>Pteriomorphia</taxon>
        <taxon>Ostreida</taxon>
        <taxon>Ostreoidea</taxon>
        <taxon>Ostreidae</taxon>
        <taxon>Magallana</taxon>
    </lineage>
</organism>
<evidence type="ECO:0000313" key="8">
    <source>
        <dbReference type="Proteomes" id="UP000005408"/>
    </source>
</evidence>
<feature type="domain" description="G-protein coupled receptors family 1 profile" evidence="6">
    <location>
        <begin position="48"/>
        <end position="317"/>
    </location>
</feature>
<keyword evidence="4 5" id="KW-0472">Membrane</keyword>
<sequence>MNILNLSNITNSTPEADSCIEIYHKAISFQFYTWGVVGNIIAAYGIIGNILAILVLRHRLMRSSTSYYLISLAVYDTGVLLAMILLMALPTIYLEKNILMEYYFVSVYMNQYLYPLALVAQTGTVYTTVGFTIERYIAVCHPLKAANTCTKSRTKRIIILIFVCSVIYNVPRFFEYTVVETWNSSLNRSVPELITTTLGSNTDFKKIYFICLQLVVMFLGPFVLIFILNIQLMWAVKNAKKTRNRMSTNAAKEANLTIMLIAVIVVFLLCQLPSIADNILWTMFDKSKLQCSLHYIRLTSITNLMVIVNSAVNFILYCVFGKRFRRVFIKIVYYPWKRKGTRYKYTLYDSSGSRRGNSMKVYNTESTFL</sequence>
<accession>A0A8W8KIV4</accession>
<dbReference type="PROSITE" id="PS50262">
    <property type="entry name" value="G_PROTEIN_RECEP_F1_2"/>
    <property type="match status" value="1"/>
</dbReference>
<dbReference type="Gene3D" id="1.20.1070.10">
    <property type="entry name" value="Rhodopsin 7-helix transmembrane proteins"/>
    <property type="match status" value="1"/>
</dbReference>
<evidence type="ECO:0000256" key="2">
    <source>
        <dbReference type="ARBA" id="ARBA00022692"/>
    </source>
</evidence>
<dbReference type="Proteomes" id="UP000005408">
    <property type="component" value="Unassembled WGS sequence"/>
</dbReference>
<feature type="transmembrane region" description="Helical" evidence="5">
    <location>
        <begin position="295"/>
        <end position="320"/>
    </location>
</feature>
<dbReference type="GO" id="GO:0004930">
    <property type="term" value="F:G protein-coupled receptor activity"/>
    <property type="evidence" value="ECO:0007669"/>
    <property type="project" value="InterPro"/>
</dbReference>
<dbReference type="PRINTS" id="PR00237">
    <property type="entry name" value="GPCRRHODOPSN"/>
</dbReference>
<protein>
    <recommendedName>
        <fullName evidence="6">G-protein coupled receptors family 1 profile domain-containing protein</fullName>
    </recommendedName>
</protein>
<dbReference type="PANTHER" id="PTHR46641">
    <property type="entry name" value="FMRFAMIDE RECEPTOR-RELATED"/>
    <property type="match status" value="1"/>
</dbReference>
<dbReference type="InterPro" id="IPR017452">
    <property type="entry name" value="GPCR_Rhodpsn_7TM"/>
</dbReference>
<dbReference type="PANTHER" id="PTHR46641:SF2">
    <property type="entry name" value="FMRFAMIDE RECEPTOR"/>
    <property type="match status" value="1"/>
</dbReference>
<feature type="transmembrane region" description="Helical" evidence="5">
    <location>
        <begin position="31"/>
        <end position="56"/>
    </location>
</feature>
<dbReference type="SUPFAM" id="SSF81321">
    <property type="entry name" value="Family A G protein-coupled receptor-like"/>
    <property type="match status" value="1"/>
</dbReference>
<dbReference type="Pfam" id="PF00001">
    <property type="entry name" value="7tm_1"/>
    <property type="match status" value="1"/>
</dbReference>
<feature type="transmembrane region" description="Helical" evidence="5">
    <location>
        <begin position="68"/>
        <end position="92"/>
    </location>
</feature>
<keyword evidence="2 5" id="KW-0812">Transmembrane</keyword>
<dbReference type="InterPro" id="IPR000276">
    <property type="entry name" value="GPCR_Rhodpsn"/>
</dbReference>
<dbReference type="EnsemblMetazoa" id="G23779.1">
    <property type="protein sequence ID" value="G23779.1:cds"/>
    <property type="gene ID" value="G23779"/>
</dbReference>
<name>A0A8W8KIV4_MAGGI</name>
<evidence type="ECO:0000313" key="7">
    <source>
        <dbReference type="EnsemblMetazoa" id="G23779.1:cds"/>
    </source>
</evidence>
<evidence type="ECO:0000259" key="6">
    <source>
        <dbReference type="PROSITE" id="PS50262"/>
    </source>
</evidence>
<feature type="transmembrane region" description="Helical" evidence="5">
    <location>
        <begin position="207"/>
        <end position="235"/>
    </location>
</feature>
<feature type="transmembrane region" description="Helical" evidence="5">
    <location>
        <begin position="256"/>
        <end position="275"/>
    </location>
</feature>
<dbReference type="GO" id="GO:0016020">
    <property type="term" value="C:membrane"/>
    <property type="evidence" value="ECO:0007669"/>
    <property type="project" value="UniProtKB-SubCell"/>
</dbReference>
<keyword evidence="8" id="KW-1185">Reference proteome</keyword>
<dbReference type="CDD" id="cd14978">
    <property type="entry name" value="7tmA_FMRFamide_R-like"/>
    <property type="match status" value="1"/>
</dbReference>
<keyword evidence="3 5" id="KW-1133">Transmembrane helix</keyword>
<proteinExistence type="predicted"/>
<comment type="subcellular location">
    <subcellularLocation>
        <location evidence="1">Membrane</location>
    </subcellularLocation>
</comment>
<evidence type="ECO:0000256" key="4">
    <source>
        <dbReference type="ARBA" id="ARBA00023136"/>
    </source>
</evidence>
<evidence type="ECO:0000256" key="5">
    <source>
        <dbReference type="SAM" id="Phobius"/>
    </source>
</evidence>
<feature type="transmembrane region" description="Helical" evidence="5">
    <location>
        <begin position="112"/>
        <end position="137"/>
    </location>
</feature>
<evidence type="ECO:0000256" key="1">
    <source>
        <dbReference type="ARBA" id="ARBA00004370"/>
    </source>
</evidence>